<feature type="transmembrane region" description="Helical" evidence="5">
    <location>
        <begin position="130"/>
        <end position="156"/>
    </location>
</feature>
<keyword evidence="4 5" id="KW-0472">Membrane</keyword>
<evidence type="ECO:0000256" key="5">
    <source>
        <dbReference type="SAM" id="Phobius"/>
    </source>
</evidence>
<feature type="transmembrane region" description="Helical" evidence="5">
    <location>
        <begin position="200"/>
        <end position="221"/>
    </location>
</feature>
<feature type="transmembrane region" description="Helical" evidence="5">
    <location>
        <begin position="227"/>
        <end position="260"/>
    </location>
</feature>
<accession>A0A923HJ99</accession>
<name>A0A923HJ99_9BURK</name>
<dbReference type="Proteomes" id="UP000627446">
    <property type="component" value="Unassembled WGS sequence"/>
</dbReference>
<reference evidence="6" key="1">
    <citation type="submission" date="2020-08" db="EMBL/GenBank/DDBJ databases">
        <title>Novel species isolated from subtropical streams in China.</title>
        <authorList>
            <person name="Lu H."/>
        </authorList>
    </citation>
    <scope>NUCLEOTIDE SEQUENCE</scope>
    <source>
        <strain evidence="6">LX22W</strain>
    </source>
</reference>
<keyword evidence="2 5" id="KW-0812">Transmembrane</keyword>
<organism evidence="6 7">
    <name type="scientific">Undibacterium nitidum</name>
    <dbReference type="NCBI Taxonomy" id="2762298"/>
    <lineage>
        <taxon>Bacteria</taxon>
        <taxon>Pseudomonadati</taxon>
        <taxon>Pseudomonadota</taxon>
        <taxon>Betaproteobacteria</taxon>
        <taxon>Burkholderiales</taxon>
        <taxon>Oxalobacteraceae</taxon>
        <taxon>Undibacterium</taxon>
    </lineage>
</organism>
<gene>
    <name evidence="6" type="ORF">H8K36_05065</name>
</gene>
<dbReference type="InterPro" id="IPR059112">
    <property type="entry name" value="CysZ/EI24"/>
</dbReference>
<evidence type="ECO:0000256" key="1">
    <source>
        <dbReference type="ARBA" id="ARBA00004141"/>
    </source>
</evidence>
<comment type="subcellular location">
    <subcellularLocation>
        <location evidence="1">Membrane</location>
        <topology evidence="1">Multi-pass membrane protein</topology>
    </subcellularLocation>
</comment>
<evidence type="ECO:0000256" key="2">
    <source>
        <dbReference type="ARBA" id="ARBA00022692"/>
    </source>
</evidence>
<evidence type="ECO:0000313" key="6">
    <source>
        <dbReference type="EMBL" id="MBC3880735.1"/>
    </source>
</evidence>
<keyword evidence="7" id="KW-1185">Reference proteome</keyword>
<sequence>MNLQEVLRSWSRAFVAQFSPRILFLSLLPLVLSLLLWGGLMWWRMQSILDFVQSYYVNHESANSAGQMLSSLGLLALKTVIVPLVTMWALLPAMIMSSLLFIGLVVMPVISRYVGQRDFPQLEKRQGGSLLGSIGFSLLSFFIFTFLWVVTLPLIFFPPIYFFVQPLLWGWLTYRIMAYDALAAYADAEERQAIFSQHRGSLLLIGIAAGWFGTLPSALWLGGAMSLAYVAFFPFFVSVAIWMYLLIFIYSGCWFQYYCLQALHKLRADREASSKNITPVVGDERSTAILENK</sequence>
<evidence type="ECO:0000256" key="4">
    <source>
        <dbReference type="ARBA" id="ARBA00023136"/>
    </source>
</evidence>
<comment type="caution">
    <text evidence="6">The sequence shown here is derived from an EMBL/GenBank/DDBJ whole genome shotgun (WGS) entry which is preliminary data.</text>
</comment>
<protein>
    <submittedName>
        <fullName evidence="6">EI24 domain-containing protein</fullName>
    </submittedName>
</protein>
<dbReference type="AlphaFoldDB" id="A0A923HJ99"/>
<dbReference type="EMBL" id="JACOFZ010000001">
    <property type="protein sequence ID" value="MBC3880735.1"/>
    <property type="molecule type" value="Genomic_DNA"/>
</dbReference>
<dbReference type="Pfam" id="PF07264">
    <property type="entry name" value="EI24"/>
    <property type="match status" value="1"/>
</dbReference>
<feature type="transmembrane region" description="Helical" evidence="5">
    <location>
        <begin position="80"/>
        <end position="110"/>
    </location>
</feature>
<proteinExistence type="predicted"/>
<keyword evidence="3 5" id="KW-1133">Transmembrane helix</keyword>
<evidence type="ECO:0000256" key="3">
    <source>
        <dbReference type="ARBA" id="ARBA00022989"/>
    </source>
</evidence>
<feature type="transmembrane region" description="Helical" evidence="5">
    <location>
        <begin position="21"/>
        <end position="43"/>
    </location>
</feature>
<evidence type="ECO:0000313" key="7">
    <source>
        <dbReference type="Proteomes" id="UP000627446"/>
    </source>
</evidence>
<dbReference type="RefSeq" id="WP_186914784.1">
    <property type="nucleotide sequence ID" value="NZ_JACOFZ010000001.1"/>
</dbReference>